<dbReference type="Pfam" id="PF01381">
    <property type="entry name" value="HTH_3"/>
    <property type="match status" value="1"/>
</dbReference>
<dbReference type="PROSITE" id="PS50943">
    <property type="entry name" value="HTH_CROC1"/>
    <property type="match status" value="1"/>
</dbReference>
<proteinExistence type="predicted"/>
<dbReference type="EMBL" id="JBDJNQ010000005">
    <property type="protein sequence ID" value="MEN5378017.1"/>
    <property type="molecule type" value="Genomic_DNA"/>
</dbReference>
<dbReference type="InterPro" id="IPR010982">
    <property type="entry name" value="Lambda_DNA-bd_dom_sf"/>
</dbReference>
<protein>
    <submittedName>
        <fullName evidence="4">Helix-turn-helix domain-containing protein</fullName>
    </submittedName>
</protein>
<dbReference type="PANTHER" id="PTHR46558">
    <property type="entry name" value="TRACRIPTIONAL REGULATORY PROTEIN-RELATED-RELATED"/>
    <property type="match status" value="1"/>
</dbReference>
<dbReference type="RefSeq" id="WP_346581379.1">
    <property type="nucleotide sequence ID" value="NZ_JBDJNQ010000005.1"/>
</dbReference>
<dbReference type="SMART" id="SM00530">
    <property type="entry name" value="HTH_XRE"/>
    <property type="match status" value="1"/>
</dbReference>
<keyword evidence="2" id="KW-0175">Coiled coil</keyword>
<evidence type="ECO:0000256" key="1">
    <source>
        <dbReference type="ARBA" id="ARBA00023125"/>
    </source>
</evidence>
<dbReference type="InterPro" id="IPR001387">
    <property type="entry name" value="Cro/C1-type_HTH"/>
</dbReference>
<evidence type="ECO:0000313" key="5">
    <source>
        <dbReference type="Proteomes" id="UP001409291"/>
    </source>
</evidence>
<dbReference type="PANTHER" id="PTHR46558:SF4">
    <property type="entry name" value="DNA-BIDING PHAGE PROTEIN"/>
    <property type="match status" value="1"/>
</dbReference>
<dbReference type="Gene3D" id="1.10.260.40">
    <property type="entry name" value="lambda repressor-like DNA-binding domains"/>
    <property type="match status" value="1"/>
</dbReference>
<dbReference type="SUPFAM" id="SSF47413">
    <property type="entry name" value="lambda repressor-like DNA-binding domains"/>
    <property type="match status" value="1"/>
</dbReference>
<name>A0ABV0BTU6_9SPHI</name>
<gene>
    <name evidence="4" type="ORF">ABE541_12180</name>
</gene>
<dbReference type="CDD" id="cd00093">
    <property type="entry name" value="HTH_XRE"/>
    <property type="match status" value="1"/>
</dbReference>
<feature type="domain" description="HTH cro/C1-type" evidence="3">
    <location>
        <begin position="7"/>
        <end position="61"/>
    </location>
</feature>
<reference evidence="4 5" key="1">
    <citation type="submission" date="2024-04" db="EMBL/GenBank/DDBJ databases">
        <title>WGS of bacteria from Torrens River.</title>
        <authorList>
            <person name="Wyrsch E.R."/>
            <person name="Drigo B."/>
        </authorList>
    </citation>
    <scope>NUCLEOTIDE SEQUENCE [LARGE SCALE GENOMIC DNA]</scope>
    <source>
        <strain evidence="4 5">TWI391</strain>
    </source>
</reference>
<comment type="caution">
    <text evidence="4">The sequence shown here is derived from an EMBL/GenBank/DDBJ whole genome shotgun (WGS) entry which is preliminary data.</text>
</comment>
<feature type="coiled-coil region" evidence="2">
    <location>
        <begin position="107"/>
        <end position="134"/>
    </location>
</feature>
<evidence type="ECO:0000256" key="2">
    <source>
        <dbReference type="SAM" id="Coils"/>
    </source>
</evidence>
<organism evidence="4 5">
    <name type="scientific">Sphingobacterium kitahiroshimense</name>
    <dbReference type="NCBI Taxonomy" id="470446"/>
    <lineage>
        <taxon>Bacteria</taxon>
        <taxon>Pseudomonadati</taxon>
        <taxon>Bacteroidota</taxon>
        <taxon>Sphingobacteriia</taxon>
        <taxon>Sphingobacteriales</taxon>
        <taxon>Sphingobacteriaceae</taxon>
        <taxon>Sphingobacterium</taxon>
    </lineage>
</organism>
<evidence type="ECO:0000259" key="3">
    <source>
        <dbReference type="PROSITE" id="PS50943"/>
    </source>
</evidence>
<keyword evidence="1" id="KW-0238">DNA-binding</keyword>
<dbReference type="Proteomes" id="UP001409291">
    <property type="component" value="Unassembled WGS sequence"/>
</dbReference>
<accession>A0ABV0BTU6</accession>
<keyword evidence="5" id="KW-1185">Reference proteome</keyword>
<evidence type="ECO:0000313" key="4">
    <source>
        <dbReference type="EMBL" id="MEN5378017.1"/>
    </source>
</evidence>
<sequence length="134" mass="15646">MTTGTKIRLLREKNGWGQDVLANKLNISQPAISKIESDQTKLSWDYAEALAKIFEVDPEYFFDSKVSNFISNNQKVNQLYNSEYHDNNIEFIKGLYEAQINSKDQLLEERYERIADLKKQIEELKAELVILKKV</sequence>